<name>A0A9W7B1G6_9STRA</name>
<organism evidence="1 2">
    <name type="scientific">Triparma verrucosa</name>
    <dbReference type="NCBI Taxonomy" id="1606542"/>
    <lineage>
        <taxon>Eukaryota</taxon>
        <taxon>Sar</taxon>
        <taxon>Stramenopiles</taxon>
        <taxon>Ochrophyta</taxon>
        <taxon>Bolidophyceae</taxon>
        <taxon>Parmales</taxon>
        <taxon>Triparmaceae</taxon>
        <taxon>Triparma</taxon>
    </lineage>
</organism>
<dbReference type="SUPFAM" id="SSF49899">
    <property type="entry name" value="Concanavalin A-like lectins/glucanases"/>
    <property type="match status" value="1"/>
</dbReference>
<dbReference type="Proteomes" id="UP001165160">
    <property type="component" value="Unassembled WGS sequence"/>
</dbReference>
<dbReference type="EMBL" id="BRXX01000011">
    <property type="protein sequence ID" value="GMH82109.1"/>
    <property type="molecule type" value="Genomic_DNA"/>
</dbReference>
<dbReference type="AlphaFoldDB" id="A0A9W7B1G6"/>
<accession>A0A9W7B1G6</accession>
<evidence type="ECO:0000313" key="1">
    <source>
        <dbReference type="EMBL" id="GMH82109.1"/>
    </source>
</evidence>
<proteinExistence type="predicted"/>
<protein>
    <submittedName>
        <fullName evidence="1">Uncharacterized protein</fullName>
    </submittedName>
</protein>
<gene>
    <name evidence="1" type="ORF">TrVE_jg12980</name>
</gene>
<sequence>MKLSGGFVEMEPWAFGGEISIEIEGVNNDLSMHGQTLFNFRNHDHDNTVRCCNDNRGLVPGEAGVYFNVLGGKVERGGLGGGKYVGNEFEIKERATFSSRRTKFENHVPFHLIITINHILICFYKNGELSDTHEVETATAEPMRTLREVHRIGGEQKKDGAEKNFCGIIGRFRMWNKRCLSRREVEKIWEDRKYHMDEYNTKIKPTKKRTKSK</sequence>
<dbReference type="InterPro" id="IPR013320">
    <property type="entry name" value="ConA-like_dom_sf"/>
</dbReference>
<evidence type="ECO:0000313" key="2">
    <source>
        <dbReference type="Proteomes" id="UP001165160"/>
    </source>
</evidence>
<reference evidence="2" key="1">
    <citation type="journal article" date="2023" name="Commun. Biol.">
        <title>Genome analysis of Parmales, the sister group of diatoms, reveals the evolutionary specialization of diatoms from phago-mixotrophs to photoautotrophs.</title>
        <authorList>
            <person name="Ban H."/>
            <person name="Sato S."/>
            <person name="Yoshikawa S."/>
            <person name="Yamada K."/>
            <person name="Nakamura Y."/>
            <person name="Ichinomiya M."/>
            <person name="Sato N."/>
            <person name="Blanc-Mathieu R."/>
            <person name="Endo H."/>
            <person name="Kuwata A."/>
            <person name="Ogata H."/>
        </authorList>
    </citation>
    <scope>NUCLEOTIDE SEQUENCE [LARGE SCALE GENOMIC DNA]</scope>
    <source>
        <strain evidence="2">NIES 3699</strain>
    </source>
</reference>
<dbReference type="Gene3D" id="2.60.120.200">
    <property type="match status" value="1"/>
</dbReference>
<keyword evidence="2" id="KW-1185">Reference proteome</keyword>
<comment type="caution">
    <text evidence="1">The sequence shown here is derived from an EMBL/GenBank/DDBJ whole genome shotgun (WGS) entry which is preliminary data.</text>
</comment>